<evidence type="ECO:0000313" key="1">
    <source>
        <dbReference type="EMBL" id="KAJ8421698.1"/>
    </source>
</evidence>
<sequence>MHAVAVGCSEKAIASKFACSVLLAILTKLDSELSQDELTIYEYVFGKVKDVDDRASVVTLRPGEQLEVNVINIWSNILNNRETKRDLASPSRLFIETLKASSFKKRYEDFKAVTDKELERCQWIKIKQVELSKVLSMYLECVEHPKHAILKNMKATCLKML</sequence>
<dbReference type="Proteomes" id="UP001153076">
    <property type="component" value="Unassembled WGS sequence"/>
</dbReference>
<reference evidence="1" key="1">
    <citation type="submission" date="2022-04" db="EMBL/GenBank/DDBJ databases">
        <title>Carnegiea gigantea Genome sequencing and assembly v2.</title>
        <authorList>
            <person name="Copetti D."/>
            <person name="Sanderson M.J."/>
            <person name="Burquez A."/>
            <person name="Wojciechowski M.F."/>
        </authorList>
    </citation>
    <scope>NUCLEOTIDE SEQUENCE</scope>
    <source>
        <strain evidence="1">SGP5-SGP5p</strain>
        <tissue evidence="1">Aerial part</tissue>
    </source>
</reference>
<name>A0A9Q1JK08_9CARY</name>
<dbReference type="AlphaFoldDB" id="A0A9Q1JK08"/>
<evidence type="ECO:0000313" key="2">
    <source>
        <dbReference type="Proteomes" id="UP001153076"/>
    </source>
</evidence>
<proteinExistence type="predicted"/>
<comment type="caution">
    <text evidence="1">The sequence shown here is derived from an EMBL/GenBank/DDBJ whole genome shotgun (WGS) entry which is preliminary data.</text>
</comment>
<accession>A0A9Q1JK08</accession>
<protein>
    <submittedName>
        <fullName evidence="1">Uncharacterized protein</fullName>
    </submittedName>
</protein>
<dbReference type="EMBL" id="JAKOGI010002586">
    <property type="protein sequence ID" value="KAJ8421698.1"/>
    <property type="molecule type" value="Genomic_DNA"/>
</dbReference>
<dbReference type="OrthoDB" id="1749738at2759"/>
<keyword evidence="2" id="KW-1185">Reference proteome</keyword>
<organism evidence="1 2">
    <name type="scientific">Carnegiea gigantea</name>
    <dbReference type="NCBI Taxonomy" id="171969"/>
    <lineage>
        <taxon>Eukaryota</taxon>
        <taxon>Viridiplantae</taxon>
        <taxon>Streptophyta</taxon>
        <taxon>Embryophyta</taxon>
        <taxon>Tracheophyta</taxon>
        <taxon>Spermatophyta</taxon>
        <taxon>Magnoliopsida</taxon>
        <taxon>eudicotyledons</taxon>
        <taxon>Gunneridae</taxon>
        <taxon>Pentapetalae</taxon>
        <taxon>Caryophyllales</taxon>
        <taxon>Cactineae</taxon>
        <taxon>Cactaceae</taxon>
        <taxon>Cactoideae</taxon>
        <taxon>Echinocereeae</taxon>
        <taxon>Carnegiea</taxon>
    </lineage>
</organism>
<gene>
    <name evidence="1" type="ORF">Cgig2_002595</name>
</gene>